<comment type="subcellular location">
    <subcellularLocation>
        <location evidence="2">Cell membrane</location>
        <topology evidence="2">Single-pass membrane protein</topology>
    </subcellularLocation>
    <subcellularLocation>
        <location evidence="3">Cell projection</location>
        <location evidence="3">Cilium membrane</location>
    </subcellularLocation>
    <subcellularLocation>
        <location evidence="1">Cytoplasm</location>
        <location evidence="1">Cytoskeleton</location>
        <location evidence="1">Cilium basal body</location>
    </subcellularLocation>
</comment>
<keyword evidence="14" id="KW-1185">Reference proteome</keyword>
<dbReference type="Proteomes" id="UP001108280">
    <property type="component" value="Chromosome 1"/>
</dbReference>
<feature type="region of interest" description="Disordered" evidence="12">
    <location>
        <begin position="1027"/>
        <end position="1063"/>
    </location>
</feature>
<feature type="transmembrane region" description="Helical" evidence="13">
    <location>
        <begin position="21"/>
        <end position="41"/>
    </location>
</feature>
<evidence type="ECO:0000256" key="11">
    <source>
        <dbReference type="SAM" id="Coils"/>
    </source>
</evidence>
<dbReference type="PANTHER" id="PTHR16795">
    <property type="entry name" value="LIMBIN/ELLIS-VAN CREVELD PROTEIN"/>
    <property type="match status" value="1"/>
</dbReference>
<keyword evidence="10" id="KW-0966">Cell projection</keyword>
<feature type="compositionally biased region" description="Polar residues" evidence="12">
    <location>
        <begin position="1053"/>
        <end position="1063"/>
    </location>
</feature>
<proteinExistence type="predicted"/>
<evidence type="ECO:0000256" key="3">
    <source>
        <dbReference type="ARBA" id="ARBA00004309"/>
    </source>
</evidence>
<keyword evidence="11" id="KW-0175">Coiled coil</keyword>
<dbReference type="RefSeq" id="XP_035309315.1">
    <property type="nucleotide sequence ID" value="XM_035453424.1"/>
</dbReference>
<feature type="compositionally biased region" description="Polar residues" evidence="12">
    <location>
        <begin position="156"/>
        <end position="165"/>
    </location>
</feature>
<keyword evidence="6 13" id="KW-0812">Transmembrane</keyword>
<keyword evidence="7 13" id="KW-1133">Transmembrane helix</keyword>
<evidence type="ECO:0000256" key="13">
    <source>
        <dbReference type="SAM" id="Phobius"/>
    </source>
</evidence>
<evidence type="ECO:0000256" key="10">
    <source>
        <dbReference type="ARBA" id="ARBA00023273"/>
    </source>
</evidence>
<dbReference type="InterPro" id="IPR026501">
    <property type="entry name" value="Limbin/EVC"/>
</dbReference>
<evidence type="ECO:0000313" key="15">
    <source>
        <dbReference type="RefSeq" id="XP_035309315.1"/>
    </source>
</evidence>
<keyword evidence="5" id="KW-0963">Cytoplasm</keyword>
<name>A0A9J7KEU0_CRIGR</name>
<dbReference type="GeneID" id="100771932"/>
<evidence type="ECO:0000256" key="4">
    <source>
        <dbReference type="ARBA" id="ARBA00022475"/>
    </source>
</evidence>
<evidence type="ECO:0000313" key="14">
    <source>
        <dbReference type="Proteomes" id="UP001108280"/>
    </source>
</evidence>
<feature type="region of interest" description="Disordered" evidence="12">
    <location>
        <begin position="57"/>
        <end position="99"/>
    </location>
</feature>
<evidence type="ECO:0000256" key="5">
    <source>
        <dbReference type="ARBA" id="ARBA00022490"/>
    </source>
</evidence>
<keyword evidence="9" id="KW-0206">Cytoskeleton</keyword>
<evidence type="ECO:0000256" key="6">
    <source>
        <dbReference type="ARBA" id="ARBA00022692"/>
    </source>
</evidence>
<reference evidence="14" key="2">
    <citation type="journal article" date="2020" name="Biotechnol. Bioeng.">
        <title>Chromosome-scale scaffolds for the Chinese hamster reference genome assembly to facilitate the study of the CHO epigenome.</title>
        <authorList>
            <person name="Hilliard W."/>
            <person name="MacDonald M."/>
            <person name="Lee K.H."/>
        </authorList>
    </citation>
    <scope>NUCLEOTIDE SEQUENCE [LARGE SCALE GENOMIC DNA]</scope>
    <source>
        <strain evidence="14">17A/GY</strain>
    </source>
</reference>
<dbReference type="GO" id="GO:0098797">
    <property type="term" value="C:plasma membrane protein complex"/>
    <property type="evidence" value="ECO:0007669"/>
    <property type="project" value="TreeGrafter"/>
</dbReference>
<reference evidence="14" key="1">
    <citation type="journal article" date="2018" name="Biotechnol. Bioeng.">
        <title>A reference genome of the Chinese hamster based on a hybrid assembly strategy.</title>
        <authorList>
            <person name="Rupp O."/>
            <person name="MacDonald M.L."/>
            <person name="Li S."/>
            <person name="Dhiman H."/>
            <person name="Polson S."/>
            <person name="Griep S."/>
            <person name="Heffner K."/>
            <person name="Hernandez I."/>
            <person name="Brinkrolf K."/>
            <person name="Jadhav V."/>
            <person name="Samoudi M."/>
            <person name="Hao H."/>
            <person name="Kingham B."/>
            <person name="Goesmann A."/>
            <person name="Betenbaugh M.J."/>
            <person name="Lewis N.E."/>
            <person name="Borth N."/>
            <person name="Lee K.H."/>
        </authorList>
    </citation>
    <scope>NUCLEOTIDE SEQUENCE [LARGE SCALE GENOMIC DNA]</scope>
    <source>
        <strain evidence="14">17A/GY</strain>
    </source>
</reference>
<feature type="coiled-coil region" evidence="11">
    <location>
        <begin position="886"/>
        <end position="916"/>
    </location>
</feature>
<dbReference type="GO" id="GO:0007224">
    <property type="term" value="P:smoothened signaling pathway"/>
    <property type="evidence" value="ECO:0007669"/>
    <property type="project" value="InterPro"/>
</dbReference>
<dbReference type="AlphaFoldDB" id="A0A9J7KEU0"/>
<evidence type="ECO:0000256" key="12">
    <source>
        <dbReference type="SAM" id="MobiDB-lite"/>
    </source>
</evidence>
<evidence type="ECO:0000256" key="9">
    <source>
        <dbReference type="ARBA" id="ARBA00023212"/>
    </source>
</evidence>
<protein>
    <submittedName>
        <fullName evidence="15">Ellis-van Creveld syndrome protein isoform X1</fullName>
    </submittedName>
</protein>
<dbReference type="GO" id="GO:0060170">
    <property type="term" value="C:ciliary membrane"/>
    <property type="evidence" value="ECO:0007669"/>
    <property type="project" value="UniProtKB-SubCell"/>
</dbReference>
<organism evidence="14 15">
    <name type="scientific">Cricetulus griseus</name>
    <name type="common">Chinese hamster</name>
    <name type="synonym">Cricetulus barabensis griseus</name>
    <dbReference type="NCBI Taxonomy" id="10029"/>
    <lineage>
        <taxon>Eukaryota</taxon>
        <taxon>Metazoa</taxon>
        <taxon>Chordata</taxon>
        <taxon>Craniata</taxon>
        <taxon>Vertebrata</taxon>
        <taxon>Euteleostomi</taxon>
        <taxon>Mammalia</taxon>
        <taxon>Eutheria</taxon>
        <taxon>Euarchontoglires</taxon>
        <taxon>Glires</taxon>
        <taxon>Rodentia</taxon>
        <taxon>Myomorpha</taxon>
        <taxon>Muroidea</taxon>
        <taxon>Cricetidae</taxon>
        <taxon>Cricetinae</taxon>
        <taxon>Cricetulus</taxon>
    </lineage>
</organism>
<evidence type="ECO:0000256" key="1">
    <source>
        <dbReference type="ARBA" id="ARBA00004120"/>
    </source>
</evidence>
<accession>A0A9J7KEU0</accession>
<feature type="region of interest" description="Disordered" evidence="12">
    <location>
        <begin position="929"/>
        <end position="971"/>
    </location>
</feature>
<keyword evidence="8 13" id="KW-0472">Membrane</keyword>
<reference evidence="15" key="3">
    <citation type="submission" date="2025-08" db="UniProtKB">
        <authorList>
            <consortium name="RefSeq"/>
        </authorList>
    </citation>
    <scope>IDENTIFICATION</scope>
    <source>
        <strain evidence="15">17A/GY</strain>
        <tissue evidence="15">Liver</tissue>
    </source>
</reference>
<sequence length="1063" mass="120056">MACTSDARLLLGREELQAAPTLLVPAVLLGAALGLGLGLWLGCRASRLRARLQKDDTQHLLRSSEPTAQSLPDTGSQVRRRQRETTFRDEDAPEECEPSLSGNITAFALKARVVYPINQKFRPLADGSSHPSLHENLTQAAAILPHLPHQPAEASPASSLGSLSQAGKEDGSSSSSMHSAYSDDRLLHCAFLQVGSFPEVLVCESADIDLCVCSLHLKDLLRVDTALRREKHLMFIQILRACLLDLFPKKKPDDELYQKILTKQEHDLEELEKGLQARLANTEMLGTGDSGYVSLADVERKERELSEQLIDNMGAFWKQMENIQPILVDQFKCSSSKARQLMMTLTGRMIAAEGMLRDSQDLQALDALERTMGRAHMAKMVEFLRTQIQEETKCRLTAISHGLERLTIQGQLSGRQKEELLTQQHKAFWEEAECFGRGPAGSRLEFIQRGKDLVQASLAHLAEVISELTQIQEEEQKSFLTDSQLTSDPGEFLKAFHEVLERQRLTWSDQEEEEDIRITEAMAALCQELYCGTMETFQKFVDTLFLKTLPEVSSLPVADCEALRQQVQEQAARQLGQVDRFRRRQWELVCELLEQDRRVWLEECALSTVLQRQLRDHQESTIHEVLSRFTGLSEESTRGILQGHQLLLCSAMRRLALRGTTITALAQMRLSGKKRLLQELREQLALEQGASPCLEEHQWQLLRALEARILEEAARLEDEAQQTGLRLQQQLLAEAREAGQLLQLHSERAIGQALLVHARNVASKGRTRDKEDFKRTLVETVVESVYVTSTSVSRLVQAYYQRIGKLLQAHEEQVLQHLKTLQGERINTYKLWKKQEFSDPLSGIQTASPESQAADTRGANQAVQQRMLSQQKKFLDQFTQHQQGRLNSQKQKAQELNQLEAQLETQLQEAEQTFISELATLARVPLTENKPFSNKRGLPEKPVRTKRKKPLPQEREDLGPPNNDHPALTDHATGPLRCGSALGLLDQLNQCLLLLWCWVSSAWCLHITSIRKFHFFQVDGPASIVQHSSPPIHVHSSRRLGQQDSEAGDGENSRNMLQKRSNL</sequence>
<evidence type="ECO:0000256" key="7">
    <source>
        <dbReference type="ARBA" id="ARBA00022989"/>
    </source>
</evidence>
<feature type="compositionally biased region" description="Polar residues" evidence="12">
    <location>
        <begin position="60"/>
        <end position="77"/>
    </location>
</feature>
<feature type="region of interest" description="Disordered" evidence="12">
    <location>
        <begin position="149"/>
        <end position="177"/>
    </location>
</feature>
<dbReference type="PANTHER" id="PTHR16795:SF13">
    <property type="entry name" value="EVC COMPLEX MEMBER EVC"/>
    <property type="match status" value="1"/>
</dbReference>
<evidence type="ECO:0000256" key="8">
    <source>
        <dbReference type="ARBA" id="ARBA00023136"/>
    </source>
</evidence>
<keyword evidence="4" id="KW-1003">Cell membrane</keyword>
<dbReference type="CTD" id="2121"/>
<dbReference type="OrthoDB" id="8910527at2759"/>
<gene>
    <name evidence="15" type="primary">Evc</name>
</gene>
<evidence type="ECO:0000256" key="2">
    <source>
        <dbReference type="ARBA" id="ARBA00004162"/>
    </source>
</evidence>
<dbReference type="RefSeq" id="XP_035292476.1">
    <property type="nucleotide sequence ID" value="XM_035436585.1"/>
</dbReference>